<reference evidence="2" key="1">
    <citation type="submission" date="2022-07" db="EMBL/GenBank/DDBJ databases">
        <title>Chromosome-level genome of Muraenolepis orangiensis.</title>
        <authorList>
            <person name="Kim J."/>
        </authorList>
    </citation>
    <scope>NUCLEOTIDE SEQUENCE</scope>
    <source>
        <strain evidence="2">KU_S4_2022</strain>
        <tissue evidence="2">Muscle</tissue>
    </source>
</reference>
<evidence type="ECO:0000256" key="1">
    <source>
        <dbReference type="SAM" id="MobiDB-lite"/>
    </source>
</evidence>
<dbReference type="AlphaFoldDB" id="A0A9Q0EF54"/>
<dbReference type="EMBL" id="JANIIK010000044">
    <property type="protein sequence ID" value="KAJ3604220.1"/>
    <property type="molecule type" value="Genomic_DNA"/>
</dbReference>
<evidence type="ECO:0000313" key="2">
    <source>
        <dbReference type="EMBL" id="KAJ3604220.1"/>
    </source>
</evidence>
<sequence>MRRKLLRAPGRRRLLQAPGRSLLGPRDEEAPRGRGGGSSGPRDEGEEAPRGPGDEEEEGCSHTPTHLHQDARCHVDVRQND</sequence>
<feature type="compositionally biased region" description="Basic and acidic residues" evidence="1">
    <location>
        <begin position="67"/>
        <end position="81"/>
    </location>
</feature>
<organism evidence="2 3">
    <name type="scientific">Muraenolepis orangiensis</name>
    <name type="common">Patagonian moray cod</name>
    <dbReference type="NCBI Taxonomy" id="630683"/>
    <lineage>
        <taxon>Eukaryota</taxon>
        <taxon>Metazoa</taxon>
        <taxon>Chordata</taxon>
        <taxon>Craniata</taxon>
        <taxon>Vertebrata</taxon>
        <taxon>Euteleostomi</taxon>
        <taxon>Actinopterygii</taxon>
        <taxon>Neopterygii</taxon>
        <taxon>Teleostei</taxon>
        <taxon>Neoteleostei</taxon>
        <taxon>Acanthomorphata</taxon>
        <taxon>Zeiogadaria</taxon>
        <taxon>Gadariae</taxon>
        <taxon>Gadiformes</taxon>
        <taxon>Muraenolepidoidei</taxon>
        <taxon>Muraenolepididae</taxon>
        <taxon>Muraenolepis</taxon>
    </lineage>
</organism>
<keyword evidence="3" id="KW-1185">Reference proteome</keyword>
<proteinExistence type="predicted"/>
<name>A0A9Q0EF54_9TELE</name>
<feature type="compositionally biased region" description="Basic residues" evidence="1">
    <location>
        <begin position="1"/>
        <end position="14"/>
    </location>
</feature>
<dbReference type="Proteomes" id="UP001148018">
    <property type="component" value="Unassembled WGS sequence"/>
</dbReference>
<gene>
    <name evidence="2" type="ORF">NHX12_028961</name>
</gene>
<accession>A0A9Q0EF54</accession>
<comment type="caution">
    <text evidence="2">The sequence shown here is derived from an EMBL/GenBank/DDBJ whole genome shotgun (WGS) entry which is preliminary data.</text>
</comment>
<feature type="region of interest" description="Disordered" evidence="1">
    <location>
        <begin position="1"/>
        <end position="81"/>
    </location>
</feature>
<evidence type="ECO:0000313" key="3">
    <source>
        <dbReference type="Proteomes" id="UP001148018"/>
    </source>
</evidence>
<feature type="compositionally biased region" description="Basic and acidic residues" evidence="1">
    <location>
        <begin position="41"/>
        <end position="53"/>
    </location>
</feature>
<protein>
    <submittedName>
        <fullName evidence="2">Uncharacterized protein</fullName>
    </submittedName>
</protein>